<feature type="transmembrane region" description="Helical" evidence="6">
    <location>
        <begin position="150"/>
        <end position="174"/>
    </location>
</feature>
<sequence length="216" mass="24039">MKQVTIDGGKPSDLHAQTLSWRRLHLTRGKLKASSRTSALMSGFAMVAMVEIQLEKGIPQGLHIAFSVVTTILISVHVFALMISVCILPNIESIANLHHNYNHMVQDSPHEKMHTYIEIAWVFSTGLGTLLFLAEIGILSWVKFYNYSQAAAVATTVVLLPVCILFIVFAIHFYRSLVQHKYERSYQGIEELQQIANQLQTDGTATPTPSPAHLSV</sequence>
<evidence type="ECO:0000256" key="4">
    <source>
        <dbReference type="ARBA" id="ARBA00022989"/>
    </source>
</evidence>
<dbReference type="GO" id="GO:0015279">
    <property type="term" value="F:store-operated calcium channel activity"/>
    <property type="evidence" value="ECO:0007669"/>
    <property type="project" value="TreeGrafter"/>
</dbReference>
<dbReference type="PANTHER" id="PTHR31501:SF7">
    <property type="entry name" value="CALCIUM RELEASE-ACTIVATED CALCIUM CHANNEL PROTEIN 1"/>
    <property type="match status" value="1"/>
</dbReference>
<evidence type="ECO:0000256" key="1">
    <source>
        <dbReference type="ARBA" id="ARBA00004141"/>
    </source>
</evidence>
<dbReference type="KEGG" id="aten:116296363"/>
<keyword evidence="5 6" id="KW-0472">Membrane</keyword>
<dbReference type="RefSeq" id="XP_031560235.1">
    <property type="nucleotide sequence ID" value="XM_031704375.1"/>
</dbReference>
<feature type="transmembrane region" description="Helical" evidence="6">
    <location>
        <begin position="119"/>
        <end position="144"/>
    </location>
</feature>
<dbReference type="RefSeq" id="XP_031560234.1">
    <property type="nucleotide sequence ID" value="XM_031704374.1"/>
</dbReference>
<dbReference type="Gene3D" id="1.20.140.140">
    <property type="entry name" value="Calcium release-activated calcium channel protein Orai"/>
    <property type="match status" value="1"/>
</dbReference>
<organism evidence="7 9">
    <name type="scientific">Actinia tenebrosa</name>
    <name type="common">Australian red waratah sea anemone</name>
    <dbReference type="NCBI Taxonomy" id="6105"/>
    <lineage>
        <taxon>Eukaryota</taxon>
        <taxon>Metazoa</taxon>
        <taxon>Cnidaria</taxon>
        <taxon>Anthozoa</taxon>
        <taxon>Hexacorallia</taxon>
        <taxon>Actiniaria</taxon>
        <taxon>Actiniidae</taxon>
        <taxon>Actinia</taxon>
    </lineage>
</organism>
<dbReference type="Proteomes" id="UP000515163">
    <property type="component" value="Unplaced"/>
</dbReference>
<evidence type="ECO:0000256" key="3">
    <source>
        <dbReference type="ARBA" id="ARBA00022692"/>
    </source>
</evidence>
<evidence type="ECO:0000313" key="9">
    <source>
        <dbReference type="RefSeq" id="XP_031560235.1"/>
    </source>
</evidence>
<dbReference type="GO" id="GO:0016020">
    <property type="term" value="C:membrane"/>
    <property type="evidence" value="ECO:0007669"/>
    <property type="project" value="UniProtKB-SubCell"/>
</dbReference>
<feature type="transmembrane region" description="Helical" evidence="6">
    <location>
        <begin position="33"/>
        <end position="52"/>
    </location>
</feature>
<accession>A0A6P8I693</accession>
<gene>
    <name evidence="8 9" type="primary">LOC116296363</name>
</gene>
<evidence type="ECO:0000256" key="5">
    <source>
        <dbReference type="ARBA" id="ARBA00023136"/>
    </source>
</evidence>
<evidence type="ECO:0000313" key="7">
    <source>
        <dbReference type="Proteomes" id="UP000515163"/>
    </source>
</evidence>
<name>A0A6P8I693_ACTTE</name>
<reference evidence="8 9" key="1">
    <citation type="submission" date="2025-04" db="UniProtKB">
        <authorList>
            <consortium name="RefSeq"/>
        </authorList>
    </citation>
    <scope>IDENTIFICATION</scope>
    <source>
        <tissue evidence="8 9">Tentacle</tissue>
    </source>
</reference>
<keyword evidence="7" id="KW-1185">Reference proteome</keyword>
<comment type="similarity">
    <text evidence="2">Belongs to the Orai family.</text>
</comment>
<feature type="transmembrane region" description="Helical" evidence="6">
    <location>
        <begin position="64"/>
        <end position="88"/>
    </location>
</feature>
<protein>
    <submittedName>
        <fullName evidence="8 9">Protein orai-3-like</fullName>
    </submittedName>
</protein>
<keyword evidence="3 6" id="KW-0812">Transmembrane</keyword>
<dbReference type="OrthoDB" id="61124at2759"/>
<dbReference type="InterPro" id="IPR012446">
    <property type="entry name" value="CRAC_channel"/>
</dbReference>
<evidence type="ECO:0000313" key="8">
    <source>
        <dbReference type="RefSeq" id="XP_031560234.1"/>
    </source>
</evidence>
<comment type="subcellular location">
    <subcellularLocation>
        <location evidence="1">Membrane</location>
        <topology evidence="1">Multi-pass membrane protein</topology>
    </subcellularLocation>
</comment>
<dbReference type="AlphaFoldDB" id="A0A6P8I693"/>
<dbReference type="FunFam" id="1.20.140.140:FF:000002">
    <property type="entry name" value="Uncharacterized protein, isoform B"/>
    <property type="match status" value="1"/>
</dbReference>
<evidence type="ECO:0000256" key="2">
    <source>
        <dbReference type="ARBA" id="ARBA00008062"/>
    </source>
</evidence>
<keyword evidence="4 6" id="KW-1133">Transmembrane helix</keyword>
<dbReference type="PANTHER" id="PTHR31501">
    <property type="entry name" value="CALCIUM RELEASE-ACTIVATED CALCIUM CHANNEL PROTEIN 1"/>
    <property type="match status" value="1"/>
</dbReference>
<dbReference type="InterPro" id="IPR038350">
    <property type="entry name" value="Orai_sf"/>
</dbReference>
<dbReference type="Pfam" id="PF07856">
    <property type="entry name" value="Orai-1"/>
    <property type="match status" value="1"/>
</dbReference>
<evidence type="ECO:0000256" key="6">
    <source>
        <dbReference type="SAM" id="Phobius"/>
    </source>
</evidence>
<dbReference type="GO" id="GO:0002115">
    <property type="term" value="P:store-operated calcium entry"/>
    <property type="evidence" value="ECO:0007669"/>
    <property type="project" value="TreeGrafter"/>
</dbReference>
<dbReference type="GeneID" id="116296363"/>
<proteinExistence type="inferred from homology"/>